<sequence length="119" mass="13873">MDLRRCYMMIETGLILNMIGTNDELIVLDIPRSGHPPVSDDDEHVQTVSALVETDRNLTIRELAQDTGLAPSTVLHNLKDRLKMRKIASKWVPHDLMDMQKWQRYDTSRNLLQHYEVFL</sequence>
<organism evidence="1 2">
    <name type="scientific">Periplaneta americana</name>
    <name type="common">American cockroach</name>
    <name type="synonym">Blatta americana</name>
    <dbReference type="NCBI Taxonomy" id="6978"/>
    <lineage>
        <taxon>Eukaryota</taxon>
        <taxon>Metazoa</taxon>
        <taxon>Ecdysozoa</taxon>
        <taxon>Arthropoda</taxon>
        <taxon>Hexapoda</taxon>
        <taxon>Insecta</taxon>
        <taxon>Pterygota</taxon>
        <taxon>Neoptera</taxon>
        <taxon>Polyneoptera</taxon>
        <taxon>Dictyoptera</taxon>
        <taxon>Blattodea</taxon>
        <taxon>Blattoidea</taxon>
        <taxon>Blattidae</taxon>
        <taxon>Blattinae</taxon>
        <taxon>Periplaneta</taxon>
    </lineage>
</organism>
<protein>
    <submittedName>
        <fullName evidence="1">Uncharacterized protein</fullName>
    </submittedName>
</protein>
<dbReference type="Proteomes" id="UP001148838">
    <property type="component" value="Unassembled WGS sequence"/>
</dbReference>
<accession>A0ABQ8S9P2</accession>
<keyword evidence="2" id="KW-1185">Reference proteome</keyword>
<dbReference type="PANTHER" id="PTHR46060">
    <property type="entry name" value="MARINER MOS1 TRANSPOSASE-LIKE PROTEIN"/>
    <property type="match status" value="1"/>
</dbReference>
<dbReference type="EMBL" id="JAJSOF020000031">
    <property type="protein sequence ID" value="KAJ4430667.1"/>
    <property type="molecule type" value="Genomic_DNA"/>
</dbReference>
<comment type="caution">
    <text evidence="1">The sequence shown here is derived from an EMBL/GenBank/DDBJ whole genome shotgun (WGS) entry which is preliminary data.</text>
</comment>
<evidence type="ECO:0000313" key="1">
    <source>
        <dbReference type="EMBL" id="KAJ4430667.1"/>
    </source>
</evidence>
<gene>
    <name evidence="1" type="ORF">ANN_19257</name>
</gene>
<name>A0ABQ8S9P2_PERAM</name>
<evidence type="ECO:0000313" key="2">
    <source>
        <dbReference type="Proteomes" id="UP001148838"/>
    </source>
</evidence>
<dbReference type="InterPro" id="IPR052709">
    <property type="entry name" value="Transposase-MT_Hybrid"/>
</dbReference>
<reference evidence="1 2" key="1">
    <citation type="journal article" date="2022" name="Allergy">
        <title>Genome assembly and annotation of Periplaneta americana reveal a comprehensive cockroach allergen profile.</title>
        <authorList>
            <person name="Wang L."/>
            <person name="Xiong Q."/>
            <person name="Saelim N."/>
            <person name="Wang L."/>
            <person name="Nong W."/>
            <person name="Wan A.T."/>
            <person name="Shi M."/>
            <person name="Liu X."/>
            <person name="Cao Q."/>
            <person name="Hui J.H.L."/>
            <person name="Sookrung N."/>
            <person name="Leung T.F."/>
            <person name="Tungtrongchitr A."/>
            <person name="Tsui S.K.W."/>
        </authorList>
    </citation>
    <scope>NUCLEOTIDE SEQUENCE [LARGE SCALE GENOMIC DNA]</scope>
    <source>
        <strain evidence="1">PWHHKU_190912</strain>
    </source>
</reference>
<dbReference type="PANTHER" id="PTHR46060:SF1">
    <property type="entry name" value="MARINER MOS1 TRANSPOSASE-LIKE PROTEIN"/>
    <property type="match status" value="1"/>
</dbReference>
<proteinExistence type="predicted"/>